<comment type="caution">
    <text evidence="1">The sequence shown here is derived from an EMBL/GenBank/DDBJ whole genome shotgun (WGS) entry which is preliminary data.</text>
</comment>
<gene>
    <name evidence="1" type="ORF">MLD38_015913</name>
</gene>
<evidence type="ECO:0000313" key="1">
    <source>
        <dbReference type="EMBL" id="KAI4378433.1"/>
    </source>
</evidence>
<accession>A0ACB9RHK0</accession>
<dbReference type="Proteomes" id="UP001057402">
    <property type="component" value="Chromosome 4"/>
</dbReference>
<protein>
    <submittedName>
        <fullName evidence="1">Uncharacterized protein</fullName>
    </submittedName>
</protein>
<sequence length="509" mass="56921">MEPESVSFGFSEAAVGVGGLRKQVLRKGESWQSPFPGDEVVVRYIGWIEGSGRVEPWSDGECYKFKLGQGEVIKGWDQGIATMKKGERAIFTVPPDLAYAEAGLPPLIPPDSTLMFDIEILSWTSIRDLTGDGGVLKRILVEGQGWATPRDDDEVLVRYKVKLQDGTLVSSSSEGVEFRVGRGFLCPAIGIATKTMRKQEKAELTVKFTYGIPQSYSRSKANCGSMLEDVDMVIQIELLSWKSVIDVTGDKRVIKKIVKAGEGFAHPKEGSAVKVVYTCRSKEGSILKECGSAEKPHLYVLFDEQANEDMDKAVATMRKGEQATVTFQRNSSLSYEIELVDFAKGKPLWRMTSKEKLETCERRKAEGNSLFERGDFSGASQKYEKAVKCIEFDHSFSDEEKATATALRLSCYLNNAACKLRLSAYHEATRLCTKVLELDSGNIKALYRRSQANLKISNLGEARTDVQRALIIQPHNREVKLVYEELKEKQRVHKVYEAEFSRTILSRMV</sequence>
<proteinExistence type="predicted"/>
<organism evidence="1 2">
    <name type="scientific">Melastoma candidum</name>
    <dbReference type="NCBI Taxonomy" id="119954"/>
    <lineage>
        <taxon>Eukaryota</taxon>
        <taxon>Viridiplantae</taxon>
        <taxon>Streptophyta</taxon>
        <taxon>Embryophyta</taxon>
        <taxon>Tracheophyta</taxon>
        <taxon>Spermatophyta</taxon>
        <taxon>Magnoliopsida</taxon>
        <taxon>eudicotyledons</taxon>
        <taxon>Gunneridae</taxon>
        <taxon>Pentapetalae</taxon>
        <taxon>rosids</taxon>
        <taxon>malvids</taxon>
        <taxon>Myrtales</taxon>
        <taxon>Melastomataceae</taxon>
        <taxon>Melastomatoideae</taxon>
        <taxon>Melastomateae</taxon>
        <taxon>Melastoma</taxon>
    </lineage>
</organism>
<dbReference type="EMBL" id="CM042883">
    <property type="protein sequence ID" value="KAI4378433.1"/>
    <property type="molecule type" value="Genomic_DNA"/>
</dbReference>
<keyword evidence="2" id="KW-1185">Reference proteome</keyword>
<evidence type="ECO:0000313" key="2">
    <source>
        <dbReference type="Proteomes" id="UP001057402"/>
    </source>
</evidence>
<reference evidence="2" key="1">
    <citation type="journal article" date="2023" name="Front. Plant Sci.">
        <title>Chromosomal-level genome assembly of Melastoma candidum provides insights into trichome evolution.</title>
        <authorList>
            <person name="Zhong Y."/>
            <person name="Wu W."/>
            <person name="Sun C."/>
            <person name="Zou P."/>
            <person name="Liu Y."/>
            <person name="Dai S."/>
            <person name="Zhou R."/>
        </authorList>
    </citation>
    <scope>NUCLEOTIDE SEQUENCE [LARGE SCALE GENOMIC DNA]</scope>
</reference>
<name>A0ACB9RHK0_9MYRT</name>